<protein>
    <submittedName>
        <fullName evidence="5">AraC family transcriptional regulator</fullName>
    </submittedName>
</protein>
<dbReference type="OrthoDB" id="1096411at2"/>
<keyword evidence="2" id="KW-0238">DNA-binding</keyword>
<proteinExistence type="predicted"/>
<dbReference type="Proteomes" id="UP000306918">
    <property type="component" value="Unassembled WGS sequence"/>
</dbReference>
<evidence type="ECO:0000256" key="1">
    <source>
        <dbReference type="ARBA" id="ARBA00023015"/>
    </source>
</evidence>
<dbReference type="Gene3D" id="1.10.10.60">
    <property type="entry name" value="Homeodomain-like"/>
    <property type="match status" value="1"/>
</dbReference>
<name>A0A4S8HF66_9BACT</name>
<dbReference type="GO" id="GO:0003700">
    <property type="term" value="F:DNA-binding transcription factor activity"/>
    <property type="evidence" value="ECO:0007669"/>
    <property type="project" value="InterPro"/>
</dbReference>
<evidence type="ECO:0000313" key="5">
    <source>
        <dbReference type="EMBL" id="THU33465.1"/>
    </source>
</evidence>
<dbReference type="AlphaFoldDB" id="A0A4S8HF66"/>
<dbReference type="GO" id="GO:0043565">
    <property type="term" value="F:sequence-specific DNA binding"/>
    <property type="evidence" value="ECO:0007669"/>
    <property type="project" value="InterPro"/>
</dbReference>
<dbReference type="SUPFAM" id="SSF46689">
    <property type="entry name" value="Homeodomain-like"/>
    <property type="match status" value="1"/>
</dbReference>
<dbReference type="PROSITE" id="PS01124">
    <property type="entry name" value="HTH_ARAC_FAMILY_2"/>
    <property type="match status" value="1"/>
</dbReference>
<dbReference type="Pfam" id="PF12833">
    <property type="entry name" value="HTH_18"/>
    <property type="match status" value="1"/>
</dbReference>
<keyword evidence="1" id="KW-0805">Transcription regulation</keyword>
<reference evidence="5 6" key="1">
    <citation type="submission" date="2019-04" db="EMBL/GenBank/DDBJ databases">
        <title>Niastella caeni sp. nov., isolated from activated sludge.</title>
        <authorList>
            <person name="Sheng M."/>
        </authorList>
    </citation>
    <scope>NUCLEOTIDE SEQUENCE [LARGE SCALE GENOMIC DNA]</scope>
    <source>
        <strain evidence="5 6">HX-2-15</strain>
    </source>
</reference>
<evidence type="ECO:0000256" key="3">
    <source>
        <dbReference type="ARBA" id="ARBA00023163"/>
    </source>
</evidence>
<gene>
    <name evidence="5" type="ORF">FAM09_25280</name>
</gene>
<dbReference type="EMBL" id="STFF01000009">
    <property type="protein sequence ID" value="THU33465.1"/>
    <property type="molecule type" value="Genomic_DNA"/>
</dbReference>
<comment type="caution">
    <text evidence="5">The sequence shown here is derived from an EMBL/GenBank/DDBJ whole genome shotgun (WGS) entry which is preliminary data.</text>
</comment>
<organism evidence="5 6">
    <name type="scientific">Niastella caeni</name>
    <dbReference type="NCBI Taxonomy" id="2569763"/>
    <lineage>
        <taxon>Bacteria</taxon>
        <taxon>Pseudomonadati</taxon>
        <taxon>Bacteroidota</taxon>
        <taxon>Chitinophagia</taxon>
        <taxon>Chitinophagales</taxon>
        <taxon>Chitinophagaceae</taxon>
        <taxon>Niastella</taxon>
    </lineage>
</organism>
<keyword evidence="6" id="KW-1185">Reference proteome</keyword>
<dbReference type="PANTHER" id="PTHR43280:SF32">
    <property type="entry name" value="TRANSCRIPTIONAL REGULATORY PROTEIN"/>
    <property type="match status" value="1"/>
</dbReference>
<dbReference type="SMART" id="SM00342">
    <property type="entry name" value="HTH_ARAC"/>
    <property type="match status" value="1"/>
</dbReference>
<dbReference type="InterPro" id="IPR009057">
    <property type="entry name" value="Homeodomain-like_sf"/>
</dbReference>
<accession>A0A4S8HF66</accession>
<dbReference type="InterPro" id="IPR018060">
    <property type="entry name" value="HTH_AraC"/>
</dbReference>
<dbReference type="InterPro" id="IPR037923">
    <property type="entry name" value="HTH-like"/>
</dbReference>
<feature type="domain" description="HTH araC/xylS-type" evidence="4">
    <location>
        <begin position="188"/>
        <end position="286"/>
    </location>
</feature>
<evidence type="ECO:0000256" key="2">
    <source>
        <dbReference type="ARBA" id="ARBA00023125"/>
    </source>
</evidence>
<keyword evidence="3" id="KW-0804">Transcription</keyword>
<dbReference type="InterPro" id="IPR003313">
    <property type="entry name" value="AraC-bd"/>
</dbReference>
<dbReference type="SUPFAM" id="SSF51215">
    <property type="entry name" value="Regulatory protein AraC"/>
    <property type="match status" value="1"/>
</dbReference>
<dbReference type="PANTHER" id="PTHR43280">
    <property type="entry name" value="ARAC-FAMILY TRANSCRIPTIONAL REGULATOR"/>
    <property type="match status" value="1"/>
</dbReference>
<dbReference type="Pfam" id="PF02311">
    <property type="entry name" value="AraC_binding"/>
    <property type="match status" value="1"/>
</dbReference>
<evidence type="ECO:0000259" key="4">
    <source>
        <dbReference type="PROSITE" id="PS01124"/>
    </source>
</evidence>
<sequence length="289" mass="33694">MAAEILSYNFKSGFKHELEVLSLASLYADARQALIHPHRANFYHVFWFLSGPHTHHVDFKPVPVKKNTLLFVNKEQVQSFDQSANISGKLILFTDRFFAKSADDLRFLNNSILFNDFMEPAVINLTKPADQLFSCFHQIEDEFTNNNALHHYDLLRNYLHNFLLLAERQWRQSGFKEIKKGADLDYLTLFKELVSRHFKEKKSVSHYASEMNVSEKRLGQATVKTIGKTPKQVIDERVVLEAKRLLTHTSQSIKQIGYYLGFEEPTNFIKYFRKHEGVTPIEFREAHTP</sequence>
<evidence type="ECO:0000313" key="6">
    <source>
        <dbReference type="Proteomes" id="UP000306918"/>
    </source>
</evidence>
<dbReference type="RefSeq" id="WP_136579953.1">
    <property type="nucleotide sequence ID" value="NZ_STFF01000009.1"/>
</dbReference>